<evidence type="ECO:0000256" key="1">
    <source>
        <dbReference type="ARBA" id="ARBA00004123"/>
    </source>
</evidence>
<dbReference type="GO" id="GO:0005634">
    <property type="term" value="C:nucleus"/>
    <property type="evidence" value="ECO:0007669"/>
    <property type="project" value="UniProtKB-SubCell"/>
</dbReference>
<feature type="domain" description="C2H2-type" evidence="10">
    <location>
        <begin position="648"/>
        <end position="671"/>
    </location>
</feature>
<keyword evidence="4 8" id="KW-0863">Zinc-finger</keyword>
<evidence type="ECO:0000256" key="7">
    <source>
        <dbReference type="ARBA" id="ARBA00023242"/>
    </source>
</evidence>
<dbReference type="FunFam" id="3.30.160.60:FF:002529">
    <property type="entry name" value="B-cell CLL/lymphoma 6 member B protein"/>
    <property type="match status" value="1"/>
</dbReference>
<evidence type="ECO:0000256" key="2">
    <source>
        <dbReference type="ARBA" id="ARBA00022723"/>
    </source>
</evidence>
<feature type="domain" description="C2H2-type" evidence="10">
    <location>
        <begin position="592"/>
        <end position="619"/>
    </location>
</feature>
<dbReference type="EMBL" id="OB792724">
    <property type="protein sequence ID" value="CAD7423876.1"/>
    <property type="molecule type" value="Genomic_DNA"/>
</dbReference>
<proteinExistence type="predicted"/>
<dbReference type="Pfam" id="PF00096">
    <property type="entry name" value="zf-C2H2"/>
    <property type="match status" value="2"/>
</dbReference>
<dbReference type="PROSITE" id="PS00028">
    <property type="entry name" value="ZINC_FINGER_C2H2_1"/>
    <property type="match status" value="3"/>
</dbReference>
<organism evidence="11">
    <name type="scientific">Timema monikensis</name>
    <dbReference type="NCBI Taxonomy" id="170555"/>
    <lineage>
        <taxon>Eukaryota</taxon>
        <taxon>Metazoa</taxon>
        <taxon>Ecdysozoa</taxon>
        <taxon>Arthropoda</taxon>
        <taxon>Hexapoda</taxon>
        <taxon>Insecta</taxon>
        <taxon>Pterygota</taxon>
        <taxon>Neoptera</taxon>
        <taxon>Polyneoptera</taxon>
        <taxon>Phasmatodea</taxon>
        <taxon>Timematodea</taxon>
        <taxon>Timematoidea</taxon>
        <taxon>Timematidae</taxon>
        <taxon>Timema</taxon>
    </lineage>
</organism>
<keyword evidence="2" id="KW-0479">Metal-binding</keyword>
<feature type="compositionally biased region" description="Basic residues" evidence="9">
    <location>
        <begin position="706"/>
        <end position="720"/>
    </location>
</feature>
<evidence type="ECO:0000256" key="3">
    <source>
        <dbReference type="ARBA" id="ARBA00022737"/>
    </source>
</evidence>
<feature type="region of interest" description="Disordered" evidence="9">
    <location>
        <begin position="705"/>
        <end position="726"/>
    </location>
</feature>
<dbReference type="FunFam" id="3.30.160.60:FF:002326">
    <property type="entry name" value="B-cell CLL/lymphoma 6 member B protein"/>
    <property type="match status" value="1"/>
</dbReference>
<sequence>MVPPPFAMMGRGKELGEGGDKVKQNRVSLSQLQKLNLLGEDDNYFLLNRGAGMEEMRGGAGALLNMLAEVASQKLHSDPIVASTVTDQSRDYCDAPTFNRSRKISPRGKSLNGSISSKDLHSLSSNKLLKLFAEFDGNEMKRTFTYTCSIEPEHCRQSYSSFGSESKARQQMKGHLQTHVQQFGKNNAVQVKCSPVDAQKRRTIQKVEVSSKKRRNLRYSVKAEGSMKIEEADENDSRIPNVENIRSNLDKLAVHCPGDKLAVHCPAMEKQSVATTVSCKLEEVKSVDTGSIYDEHNYTNFTVGTASLTERNLKCSNSVVSDFEFGGSIPVGRCEVVLGFEDIPEVDLGGNMDESAIDSEVVNSNNEFDNDKVADIITARADTVSTAKSNKGTAFLKEENPAGKDVYPVNIIEHDVYIQKKKPKGKAKFIGQSKIEKEMAISLIESMKRRGNTSECLECHICSPPRSFTAPTTLISHYRSHAAVFVSSGEAGRESQIPVALKAFSLVPTVAALPYAFASKATTSYWWQSHSMKSSDVMYLVSEINMSRPAGAPLSNSDAYRFLLKMNMGGMFQDLADFWTLILINPTGIKPYECRICGSVFTRQHSLNYHMLIHSNQTRFTCADCGRKFRHPSHFKEHRRRHTGESPYECSDCMLRFKTRNTYKRHLKTRHGKVLTTAGCLIVLSDDEFRQVRTCPRTPNIIRSQKSAKKKARKSKKIHKPNTVGSLRNCNENGIQVGFNNIEVAKLHENLTQIPITVEMEDSELTKVMLEKAVRQNDIVEEAMRQSDILFLENDIQNNNKVKVEQVWTENDPNTPDVNMTNTWDTVNVNFENLNINNSLEDQSSDLKKASQESRTGSPVETIISDISALSEEDCEFLVAPAIAGVQNVTAVVSTGWNDFLHQVNSTKSYISLQSQEDFLNKAPPKQMSFIASNPKQAATLLMEDNFLQNSICPNA</sequence>
<keyword evidence="5" id="KW-0862">Zinc</keyword>
<dbReference type="InterPro" id="IPR013087">
    <property type="entry name" value="Znf_C2H2_type"/>
</dbReference>
<comment type="subcellular location">
    <subcellularLocation>
        <location evidence="1">Nucleus</location>
    </subcellularLocation>
</comment>
<dbReference type="FunFam" id="3.30.160.60:FF:002555">
    <property type="entry name" value="B-cell CLL/lymphoma 6 member B protein"/>
    <property type="match status" value="1"/>
</dbReference>
<dbReference type="InterPro" id="IPR050589">
    <property type="entry name" value="Ikaros_C2H2-ZF"/>
</dbReference>
<evidence type="ECO:0000256" key="8">
    <source>
        <dbReference type="PROSITE-ProRule" id="PRU00042"/>
    </source>
</evidence>
<dbReference type="SMART" id="SM00355">
    <property type="entry name" value="ZnF_C2H2"/>
    <property type="match status" value="4"/>
</dbReference>
<evidence type="ECO:0000256" key="5">
    <source>
        <dbReference type="ARBA" id="ARBA00022833"/>
    </source>
</evidence>
<feature type="region of interest" description="Disordered" evidence="9">
    <location>
        <begin position="1"/>
        <end position="21"/>
    </location>
</feature>
<evidence type="ECO:0000313" key="11">
    <source>
        <dbReference type="EMBL" id="CAD7423876.1"/>
    </source>
</evidence>
<dbReference type="GO" id="GO:0003700">
    <property type="term" value="F:DNA-binding transcription factor activity"/>
    <property type="evidence" value="ECO:0007669"/>
    <property type="project" value="TreeGrafter"/>
</dbReference>
<dbReference type="PANTHER" id="PTHR24404">
    <property type="entry name" value="ZINC FINGER PROTEIN"/>
    <property type="match status" value="1"/>
</dbReference>
<feature type="domain" description="C2H2-type" evidence="10">
    <location>
        <begin position="620"/>
        <end position="647"/>
    </location>
</feature>
<dbReference type="GO" id="GO:0008270">
    <property type="term" value="F:zinc ion binding"/>
    <property type="evidence" value="ECO:0007669"/>
    <property type="project" value="UniProtKB-KW"/>
</dbReference>
<keyword evidence="7" id="KW-0539">Nucleus</keyword>
<dbReference type="AlphaFoldDB" id="A0A7R9DZT3"/>
<gene>
    <name evidence="11" type="ORF">TMSB3V08_LOCUS849</name>
</gene>
<evidence type="ECO:0000256" key="6">
    <source>
        <dbReference type="ARBA" id="ARBA00023125"/>
    </source>
</evidence>
<protein>
    <recommendedName>
        <fullName evidence="10">C2H2-type domain-containing protein</fullName>
    </recommendedName>
</protein>
<reference evidence="11" key="1">
    <citation type="submission" date="2020-11" db="EMBL/GenBank/DDBJ databases">
        <authorList>
            <person name="Tran Van P."/>
        </authorList>
    </citation>
    <scope>NUCLEOTIDE SEQUENCE</scope>
</reference>
<evidence type="ECO:0000256" key="4">
    <source>
        <dbReference type="ARBA" id="ARBA00022771"/>
    </source>
</evidence>
<feature type="compositionally biased region" description="Basic and acidic residues" evidence="9">
    <location>
        <begin position="11"/>
        <end position="21"/>
    </location>
</feature>
<dbReference type="Gene3D" id="3.30.160.60">
    <property type="entry name" value="Classic Zinc Finger"/>
    <property type="match status" value="3"/>
</dbReference>
<dbReference type="PANTHER" id="PTHR24404:SF114">
    <property type="entry name" value="KLUMPFUSS, ISOFORM B-RELATED"/>
    <property type="match status" value="1"/>
</dbReference>
<keyword evidence="3" id="KW-0677">Repeat</keyword>
<dbReference type="PROSITE" id="PS50157">
    <property type="entry name" value="ZINC_FINGER_C2H2_2"/>
    <property type="match status" value="3"/>
</dbReference>
<dbReference type="InterPro" id="IPR036236">
    <property type="entry name" value="Znf_C2H2_sf"/>
</dbReference>
<accession>A0A7R9DZT3</accession>
<evidence type="ECO:0000259" key="10">
    <source>
        <dbReference type="PROSITE" id="PS50157"/>
    </source>
</evidence>
<evidence type="ECO:0000256" key="9">
    <source>
        <dbReference type="SAM" id="MobiDB-lite"/>
    </source>
</evidence>
<dbReference type="GO" id="GO:0000978">
    <property type="term" value="F:RNA polymerase II cis-regulatory region sequence-specific DNA binding"/>
    <property type="evidence" value="ECO:0007669"/>
    <property type="project" value="TreeGrafter"/>
</dbReference>
<name>A0A7R9DZT3_9NEOP</name>
<keyword evidence="6" id="KW-0238">DNA-binding</keyword>
<dbReference type="SUPFAM" id="SSF57667">
    <property type="entry name" value="beta-beta-alpha zinc fingers"/>
    <property type="match status" value="2"/>
</dbReference>
<dbReference type="GO" id="GO:0006357">
    <property type="term" value="P:regulation of transcription by RNA polymerase II"/>
    <property type="evidence" value="ECO:0007669"/>
    <property type="project" value="TreeGrafter"/>
</dbReference>